<organism evidence="2 3">
    <name type="scientific">Funneliformis geosporum</name>
    <dbReference type="NCBI Taxonomy" id="1117311"/>
    <lineage>
        <taxon>Eukaryota</taxon>
        <taxon>Fungi</taxon>
        <taxon>Fungi incertae sedis</taxon>
        <taxon>Mucoromycota</taxon>
        <taxon>Glomeromycotina</taxon>
        <taxon>Glomeromycetes</taxon>
        <taxon>Glomerales</taxon>
        <taxon>Glomeraceae</taxon>
        <taxon>Funneliformis</taxon>
    </lineage>
</organism>
<feature type="domain" description="Polymerase nucleotidyl transferase" evidence="1">
    <location>
        <begin position="110"/>
        <end position="144"/>
    </location>
</feature>
<dbReference type="AlphaFoldDB" id="A0A9W4S9P0"/>
<protein>
    <submittedName>
        <fullName evidence="2">5550_t:CDS:1</fullName>
    </submittedName>
</protein>
<dbReference type="GO" id="GO:0016779">
    <property type="term" value="F:nucleotidyltransferase activity"/>
    <property type="evidence" value="ECO:0007669"/>
    <property type="project" value="InterPro"/>
</dbReference>
<reference evidence="2" key="1">
    <citation type="submission" date="2022-08" db="EMBL/GenBank/DDBJ databases">
        <authorList>
            <person name="Kallberg Y."/>
            <person name="Tangrot J."/>
            <person name="Rosling A."/>
        </authorList>
    </citation>
    <scope>NUCLEOTIDE SEQUENCE</scope>
    <source>
        <strain evidence="2">Wild A</strain>
    </source>
</reference>
<dbReference type="CDD" id="cd05403">
    <property type="entry name" value="NT_KNTase_like"/>
    <property type="match status" value="1"/>
</dbReference>
<dbReference type="Pfam" id="PF08780">
    <property type="entry name" value="NTase_sub_bind"/>
    <property type="match status" value="1"/>
</dbReference>
<dbReference type="InterPro" id="IPR043519">
    <property type="entry name" value="NT_sf"/>
</dbReference>
<dbReference type="Proteomes" id="UP001153678">
    <property type="component" value="Unassembled WGS sequence"/>
</dbReference>
<dbReference type="EMBL" id="CAMKVN010000017">
    <property type="protein sequence ID" value="CAI2161898.1"/>
    <property type="molecule type" value="Genomic_DNA"/>
</dbReference>
<dbReference type="OrthoDB" id="2434338at2759"/>
<name>A0A9W4S9P0_9GLOM</name>
<evidence type="ECO:0000313" key="2">
    <source>
        <dbReference type="EMBL" id="CAI2161898.1"/>
    </source>
</evidence>
<evidence type="ECO:0000313" key="3">
    <source>
        <dbReference type="Proteomes" id="UP001153678"/>
    </source>
</evidence>
<dbReference type="InterPro" id="IPR002934">
    <property type="entry name" value="Polymerase_NTP_transf_dom"/>
</dbReference>
<dbReference type="InterPro" id="IPR010235">
    <property type="entry name" value="HepT"/>
</dbReference>
<sequence length="172" mass="20250">MNSIDIQPLFRMKDLLEKSLVKLEEEKLDELGQMGAIQAFEVSYEFLGQEGKEARSPRETFRLAAQFGYLDNPQIWFDFGSQRNLTTHTYQEEILRELLNLLPKEKDHQILQQILSKYPYQFYAYGSRVKGTARKFSDLDICYQEEIPLSVISRIREELEESDLPFMVELVN</sequence>
<dbReference type="SUPFAM" id="SSF81301">
    <property type="entry name" value="Nucleotidyltransferase"/>
    <property type="match status" value="1"/>
</dbReference>
<evidence type="ECO:0000259" key="1">
    <source>
        <dbReference type="Pfam" id="PF01909"/>
    </source>
</evidence>
<comment type="caution">
    <text evidence="2">The sequence shown here is derived from an EMBL/GenBank/DDBJ whole genome shotgun (WGS) entry which is preliminary data.</text>
</comment>
<keyword evidence="3" id="KW-1185">Reference proteome</keyword>
<proteinExistence type="predicted"/>
<gene>
    <name evidence="2" type="ORF">FWILDA_LOCUS284</name>
</gene>
<accession>A0A9W4S9P0</accession>
<dbReference type="Pfam" id="PF01909">
    <property type="entry name" value="NTP_transf_2"/>
    <property type="match status" value="1"/>
</dbReference>
<dbReference type="Gene3D" id="1.20.120.330">
    <property type="entry name" value="Nucleotidyltransferases domain 2"/>
    <property type="match status" value="1"/>
</dbReference>
<dbReference type="SUPFAM" id="SSF81593">
    <property type="entry name" value="Nucleotidyltransferase substrate binding subunit/domain"/>
    <property type="match status" value="1"/>
</dbReference>